<sequence>MESSETPDDLSVLAWMHEAIGGELLAYLLGCEPAALPLFISGEKALSERQAATVNEFSGLRVQLSRQFGEAPSREALAAVLTQAGDEGISVARSVRLHVVGPENLPQGDDEVESALVSLALDAFPAFLLPPDSDPLPMAHLFTPTAVSMMLFRHPRAQEFSEAALRDPVLKKAFSAMNEATGHVALIYRNTGNGGGLQLSMLPSLLLNWAWVSLKGAEVNQASLAEMALQGLRLIRDALAGKACEINAHVAFTGVLLPEGIELQVGRGRGLVRSITDADRQHAPESLKGKLTTTDSTGKETLINYDGDVLLEYKLPYRLKLVSPMEGAPVDWPSDLLVPGELQETATRLRFSLMLAVDRENRAQLVQTWTHFDEPLMGGMSWNDPRLGSGIVPMQLTQAEVVSWQEWYDMMAELPVAKVDLAVTRVLRA</sequence>
<evidence type="ECO:0000313" key="1">
    <source>
        <dbReference type="EMBL" id="MFC5909486.1"/>
    </source>
</evidence>
<name>A0ABW1G892_9ACTN</name>
<evidence type="ECO:0000313" key="2">
    <source>
        <dbReference type="Proteomes" id="UP001596174"/>
    </source>
</evidence>
<protein>
    <submittedName>
        <fullName evidence="1">Uncharacterized protein</fullName>
    </submittedName>
</protein>
<comment type="caution">
    <text evidence="1">The sequence shown here is derived from an EMBL/GenBank/DDBJ whole genome shotgun (WGS) entry which is preliminary data.</text>
</comment>
<dbReference type="Proteomes" id="UP001596174">
    <property type="component" value="Unassembled WGS sequence"/>
</dbReference>
<feature type="non-terminal residue" evidence="1">
    <location>
        <position position="429"/>
    </location>
</feature>
<keyword evidence="2" id="KW-1185">Reference proteome</keyword>
<gene>
    <name evidence="1" type="ORF">ACFP3V_19985</name>
</gene>
<reference evidence="2" key="1">
    <citation type="journal article" date="2019" name="Int. J. Syst. Evol. Microbiol.">
        <title>The Global Catalogue of Microorganisms (GCM) 10K type strain sequencing project: providing services to taxonomists for standard genome sequencing and annotation.</title>
        <authorList>
            <consortium name="The Broad Institute Genomics Platform"/>
            <consortium name="The Broad Institute Genome Sequencing Center for Infectious Disease"/>
            <person name="Wu L."/>
            <person name="Ma J."/>
        </authorList>
    </citation>
    <scope>NUCLEOTIDE SEQUENCE [LARGE SCALE GENOMIC DNA]</scope>
    <source>
        <strain evidence="2">JCM 4816</strain>
    </source>
</reference>
<dbReference type="RefSeq" id="WP_380585330.1">
    <property type="nucleotide sequence ID" value="NZ_JBHSQJ010000083.1"/>
</dbReference>
<dbReference type="EMBL" id="JBHSQJ010000083">
    <property type="protein sequence ID" value="MFC5909486.1"/>
    <property type="molecule type" value="Genomic_DNA"/>
</dbReference>
<accession>A0ABW1G892</accession>
<organism evidence="1 2">
    <name type="scientific">Streptacidiphilus monticola</name>
    <dbReference type="NCBI Taxonomy" id="2161674"/>
    <lineage>
        <taxon>Bacteria</taxon>
        <taxon>Bacillati</taxon>
        <taxon>Actinomycetota</taxon>
        <taxon>Actinomycetes</taxon>
        <taxon>Kitasatosporales</taxon>
        <taxon>Streptomycetaceae</taxon>
        <taxon>Streptacidiphilus</taxon>
    </lineage>
</organism>
<proteinExistence type="predicted"/>